<reference evidence="3 4" key="1">
    <citation type="submission" date="2018-01" db="EMBL/GenBank/DDBJ databases">
        <title>The draft genome sequence of Halioglobus lutimaris HF004.</title>
        <authorList>
            <person name="Du Z.-J."/>
            <person name="Shi M.-J."/>
        </authorList>
    </citation>
    <scope>NUCLEOTIDE SEQUENCE [LARGE SCALE GENOMIC DNA]</scope>
    <source>
        <strain evidence="3 4">HF004</strain>
    </source>
</reference>
<keyword evidence="1" id="KW-0472">Membrane</keyword>
<feature type="transmembrane region" description="Helical" evidence="1">
    <location>
        <begin position="617"/>
        <end position="638"/>
    </location>
</feature>
<accession>A0A2N5X7X7</accession>
<feature type="transmembrane region" description="Helical" evidence="1">
    <location>
        <begin position="583"/>
        <end position="605"/>
    </location>
</feature>
<evidence type="ECO:0000256" key="1">
    <source>
        <dbReference type="SAM" id="Phobius"/>
    </source>
</evidence>
<evidence type="ECO:0000313" key="4">
    <source>
        <dbReference type="Proteomes" id="UP000235005"/>
    </source>
</evidence>
<feature type="chain" id="PRO_5014898366" description="HEAT repeat domain-containing protein" evidence="2">
    <location>
        <begin position="16"/>
        <end position="656"/>
    </location>
</feature>
<keyword evidence="1" id="KW-1133">Transmembrane helix</keyword>
<gene>
    <name evidence="3" type="ORF">C0039_00190</name>
</gene>
<comment type="caution">
    <text evidence="3">The sequence shown here is derived from an EMBL/GenBank/DDBJ whole genome shotgun (WGS) entry which is preliminary data.</text>
</comment>
<keyword evidence="1" id="KW-0812">Transmembrane</keyword>
<organism evidence="3 4">
    <name type="scientific">Pseudohalioglobus lutimaris</name>
    <dbReference type="NCBI Taxonomy" id="1737061"/>
    <lineage>
        <taxon>Bacteria</taxon>
        <taxon>Pseudomonadati</taxon>
        <taxon>Pseudomonadota</taxon>
        <taxon>Gammaproteobacteria</taxon>
        <taxon>Cellvibrionales</taxon>
        <taxon>Halieaceae</taxon>
        <taxon>Pseudohalioglobus</taxon>
    </lineage>
</organism>
<protein>
    <recommendedName>
        <fullName evidence="5">HEAT repeat domain-containing protein</fullName>
    </recommendedName>
</protein>
<evidence type="ECO:0000256" key="2">
    <source>
        <dbReference type="SAM" id="SignalP"/>
    </source>
</evidence>
<evidence type="ECO:0008006" key="5">
    <source>
        <dbReference type="Google" id="ProtNLM"/>
    </source>
</evidence>
<evidence type="ECO:0000313" key="3">
    <source>
        <dbReference type="EMBL" id="PLW70589.1"/>
    </source>
</evidence>
<feature type="transmembrane region" description="Helical" evidence="1">
    <location>
        <begin position="540"/>
        <end position="563"/>
    </location>
</feature>
<dbReference type="AlphaFoldDB" id="A0A2N5X7X7"/>
<feature type="signal peptide" evidence="2">
    <location>
        <begin position="1"/>
        <end position="15"/>
    </location>
</feature>
<keyword evidence="2" id="KW-0732">Signal</keyword>
<dbReference type="EMBL" id="PKUS01000001">
    <property type="protein sequence ID" value="PLW70589.1"/>
    <property type="molecule type" value="Genomic_DNA"/>
</dbReference>
<keyword evidence="4" id="KW-1185">Reference proteome</keyword>
<dbReference type="Proteomes" id="UP000235005">
    <property type="component" value="Unassembled WGS sequence"/>
</dbReference>
<sequence>MTVLVLLATSALVHAVENSYAFMELRKELSTARTAQQKQAIVERMREGLRAGMVPSGHIGALIHGFAQQQMLNEPFTVSFMLELIATPGTAEAATTAIAGKLGGSDFNGLASKTFAEALGNYHRQAGLSDQAISNLLRAFQLSTPLKNREYALEILLLRPMEGDNRSDFLVAVASLLDPDMPVSERQAAMHVLVDAAKTGPLPPRAKAAIYRVATEERDAALRVTSWPPLMRERFENRGSARSDYQVLGVRLSAQLIAPAADLTPSFTDADEASRERAVALLNDYWHPEYSPGYIDILIELVDRHGSPASMSKLLELRKINVLSSEQVIALSGIVPESPAMQQSLRAVTAPNLAPGSLVGPVEVIGNSDDRGEWPQAADKLLAEYPEGTVPRDVAEAAYTVMAGLAEYNASAVSLFSRGDEPFAAREAKLLKLVDRSPRYAPNIVRALQHLHGDVGLEFLVRRYINDESIDESFRLTLLGMLHVEVRDSGRMDPETTASVTDFARSADSGFSVARASSLLEVSGEDVPWSIRIRHPDFQWRGLTFIGSLSLVVGTAVAVYLLVLLSLPGRVSGLGGAQRVTGFLLWLILSALFTGAVVLAMAHSIGHDSMPSPDRAAAYYAATLSIVVVLVILTIVLYRRRSSPGDQVSTKPGVTQ</sequence>
<proteinExistence type="predicted"/>
<name>A0A2N5X7X7_9GAMM</name>